<name>A0ABY2BIR2_9ACTN</name>
<protein>
    <submittedName>
        <fullName evidence="2">Uncharacterized protein</fullName>
    </submittedName>
</protein>
<evidence type="ECO:0000256" key="1">
    <source>
        <dbReference type="SAM" id="SignalP"/>
    </source>
</evidence>
<organism evidence="2 3">
    <name type="scientific">Kribbella orskensis</name>
    <dbReference type="NCBI Taxonomy" id="2512216"/>
    <lineage>
        <taxon>Bacteria</taxon>
        <taxon>Bacillati</taxon>
        <taxon>Actinomycetota</taxon>
        <taxon>Actinomycetes</taxon>
        <taxon>Propionibacteriales</taxon>
        <taxon>Kribbellaceae</taxon>
        <taxon>Kribbella</taxon>
    </lineage>
</organism>
<dbReference type="RefSeq" id="WP_158292889.1">
    <property type="nucleotide sequence ID" value="NZ_SLWM01000007.1"/>
</dbReference>
<sequence length="46" mass="4739">MIKKWLKVVAGGLMVAALTVIPLGAGAVTQSADQPASDHCPAMTCW</sequence>
<evidence type="ECO:0000313" key="3">
    <source>
        <dbReference type="Proteomes" id="UP000295818"/>
    </source>
</evidence>
<accession>A0ABY2BIR2</accession>
<comment type="caution">
    <text evidence="2">The sequence shown here is derived from an EMBL/GenBank/DDBJ whole genome shotgun (WGS) entry which is preliminary data.</text>
</comment>
<dbReference type="Proteomes" id="UP000295818">
    <property type="component" value="Unassembled WGS sequence"/>
</dbReference>
<keyword evidence="1" id="KW-0732">Signal</keyword>
<reference evidence="2 3" key="1">
    <citation type="journal article" date="2015" name="Stand. Genomic Sci.">
        <title>Genomic Encyclopedia of Bacterial and Archaeal Type Strains, Phase III: the genomes of soil and plant-associated and newly described type strains.</title>
        <authorList>
            <person name="Whitman W.B."/>
            <person name="Woyke T."/>
            <person name="Klenk H.P."/>
            <person name="Zhou Y."/>
            <person name="Lilburn T.G."/>
            <person name="Beck B.J."/>
            <person name="De Vos P."/>
            <person name="Vandamme P."/>
            <person name="Eisen J.A."/>
            <person name="Garrity G."/>
            <person name="Hugenholtz P."/>
            <person name="Kyrpides N.C."/>
        </authorList>
    </citation>
    <scope>NUCLEOTIDE SEQUENCE [LARGE SCALE GENOMIC DNA]</scope>
    <source>
        <strain evidence="2 3">VKM Ac-2538</strain>
    </source>
</reference>
<feature type="chain" id="PRO_5045817324" evidence="1">
    <location>
        <begin position="28"/>
        <end position="46"/>
    </location>
</feature>
<proteinExistence type="predicted"/>
<evidence type="ECO:0000313" key="2">
    <source>
        <dbReference type="EMBL" id="TCO21724.1"/>
    </source>
</evidence>
<dbReference type="EMBL" id="SLWM01000007">
    <property type="protein sequence ID" value="TCO21724.1"/>
    <property type="molecule type" value="Genomic_DNA"/>
</dbReference>
<feature type="signal peptide" evidence="1">
    <location>
        <begin position="1"/>
        <end position="27"/>
    </location>
</feature>
<keyword evidence="3" id="KW-1185">Reference proteome</keyword>
<gene>
    <name evidence="2" type="ORF">EV644_10746</name>
</gene>